<dbReference type="Proteomes" id="UP000238218">
    <property type="component" value="Unassembled WGS sequence"/>
</dbReference>
<comment type="caution">
    <text evidence="3">The sequence shown here is derived from an EMBL/GenBank/DDBJ whole genome shotgun (WGS) entry which is preliminary data.</text>
</comment>
<organism evidence="3 4">
    <name type="scientific">Aphanothece cf. minutissima CCALA 015</name>
    <dbReference type="NCBI Taxonomy" id="2107695"/>
    <lineage>
        <taxon>Bacteria</taxon>
        <taxon>Bacillati</taxon>
        <taxon>Cyanobacteriota</taxon>
        <taxon>Cyanophyceae</taxon>
        <taxon>Oscillatoriophycideae</taxon>
        <taxon>Chroococcales</taxon>
        <taxon>Aphanothecaceae</taxon>
        <taxon>Aphanothece</taxon>
    </lineage>
</organism>
<gene>
    <name evidence="3" type="ORF">C7B81_04590</name>
</gene>
<dbReference type="PANTHER" id="PTHR36046">
    <property type="entry name" value="PROTEIN, PUTATIVE-RELATED"/>
    <property type="match status" value="1"/>
</dbReference>
<evidence type="ECO:0000313" key="3">
    <source>
        <dbReference type="EMBL" id="PSB38831.1"/>
    </source>
</evidence>
<feature type="transmembrane region" description="Helical" evidence="1">
    <location>
        <begin position="29"/>
        <end position="49"/>
    </location>
</feature>
<evidence type="ECO:0000313" key="4">
    <source>
        <dbReference type="Proteomes" id="UP000238218"/>
    </source>
</evidence>
<keyword evidence="4" id="KW-1185">Reference proteome</keyword>
<dbReference type="EMBL" id="PVWP01000002">
    <property type="protein sequence ID" value="PSB38831.1"/>
    <property type="molecule type" value="Genomic_DNA"/>
</dbReference>
<dbReference type="PANTHER" id="PTHR36046:SF1">
    <property type="entry name" value="DUF6737 DOMAIN-CONTAINING PROTEIN"/>
    <property type="match status" value="1"/>
</dbReference>
<reference evidence="3 4" key="1">
    <citation type="submission" date="2018-03" db="EMBL/GenBank/DDBJ databases">
        <title>The ancient ancestry and fast evolution of plastids.</title>
        <authorList>
            <person name="Moore K.R."/>
            <person name="Magnabosco C."/>
            <person name="Momper L."/>
            <person name="Gold D.A."/>
            <person name="Bosak T."/>
            <person name="Fournier G.P."/>
        </authorList>
    </citation>
    <scope>NUCLEOTIDE SEQUENCE [LARGE SCALE GENOMIC DNA]</scope>
    <source>
        <strain evidence="3 4">CCALA 015</strain>
    </source>
</reference>
<keyword evidence="1" id="KW-0472">Membrane</keyword>
<keyword evidence="1" id="KW-1133">Transmembrane helix</keyword>
<evidence type="ECO:0000256" key="1">
    <source>
        <dbReference type="SAM" id="Phobius"/>
    </source>
</evidence>
<feature type="transmembrane region" description="Helical" evidence="1">
    <location>
        <begin position="55"/>
        <end position="74"/>
    </location>
</feature>
<name>A0ABX5FAQ0_9CHRO</name>
<accession>A0ABX5FAQ0</accession>
<feature type="domain" description="DUF6737" evidence="2">
    <location>
        <begin position="17"/>
        <end position="72"/>
    </location>
</feature>
<sequence>MPSHDPDDRMPGSPPGSVWDLKPWWCQPWTILLTGMVLIGASWLVLHLWWITAGVSAVIAAWWLLFLVLMPAAWKRSQAGGSEG</sequence>
<dbReference type="InterPro" id="IPR046625">
    <property type="entry name" value="DUF6737"/>
</dbReference>
<evidence type="ECO:0000259" key="2">
    <source>
        <dbReference type="Pfam" id="PF20522"/>
    </source>
</evidence>
<keyword evidence="1" id="KW-0812">Transmembrane</keyword>
<proteinExistence type="predicted"/>
<dbReference type="Pfam" id="PF20522">
    <property type="entry name" value="DUF6737"/>
    <property type="match status" value="1"/>
</dbReference>
<protein>
    <recommendedName>
        <fullName evidence="2">DUF6737 domain-containing protein</fullName>
    </recommendedName>
</protein>